<dbReference type="RefSeq" id="XP_954120.1">
    <property type="nucleotide sequence ID" value="XM_949027.1"/>
</dbReference>
<dbReference type="EMBL" id="CR940347">
    <property type="protein sequence ID" value="CAI73443.1"/>
    <property type="molecule type" value="Genomic_DNA"/>
</dbReference>
<feature type="binding site" evidence="4">
    <location>
        <position position="373"/>
    </location>
    <ligand>
        <name>AMP</name>
        <dbReference type="ChEBI" id="CHEBI:456215"/>
    </ligand>
</feature>
<dbReference type="PRINTS" id="PR00387">
    <property type="entry name" value="PDIESTERASE1"/>
</dbReference>
<dbReference type="InterPro" id="IPR002073">
    <property type="entry name" value="PDEase_catalytic_dom"/>
</dbReference>
<evidence type="ECO:0000256" key="2">
    <source>
        <dbReference type="ARBA" id="ARBA00022801"/>
    </source>
</evidence>
<dbReference type="GO" id="GO:0004114">
    <property type="term" value="F:3',5'-cyclic-nucleotide phosphodiesterase activity"/>
    <property type="evidence" value="ECO:0007669"/>
    <property type="project" value="InterPro"/>
</dbReference>
<proteinExistence type="inferred from homology"/>
<dbReference type="InterPro" id="IPR023088">
    <property type="entry name" value="PDEase"/>
</dbReference>
<dbReference type="InParanoid" id="Q4UHJ6"/>
<dbReference type="SUPFAM" id="SSF109604">
    <property type="entry name" value="HD-domain/PDEase-like"/>
    <property type="match status" value="1"/>
</dbReference>
<evidence type="ECO:0000313" key="9">
    <source>
        <dbReference type="EMBL" id="CAI73443.1"/>
    </source>
</evidence>
<comment type="similarity">
    <text evidence="6">Belongs to the cyclic nucleotide phosphodiesterase family.</text>
</comment>
<evidence type="ECO:0000256" key="1">
    <source>
        <dbReference type="ARBA" id="ARBA00022723"/>
    </source>
</evidence>
<evidence type="ECO:0000256" key="4">
    <source>
        <dbReference type="PIRSR" id="PIRSR623088-2"/>
    </source>
</evidence>
<feature type="binding site" evidence="4">
    <location>
        <begin position="170"/>
        <end position="174"/>
    </location>
    <ligand>
        <name>AMP</name>
        <dbReference type="ChEBI" id="CHEBI:456215"/>
    </ligand>
</feature>
<comment type="cofactor">
    <cofactor evidence="6">
        <name>a divalent metal cation</name>
        <dbReference type="ChEBI" id="CHEBI:60240"/>
    </cofactor>
    <text evidence="6">Binds 2 divalent metal cations per subunit. Site 1 may preferentially bind zinc ions, while site 2 has a preference for magnesium and/or manganese ions.</text>
</comment>
<dbReference type="Gene3D" id="1.10.1300.10">
    <property type="entry name" value="3'5'-cyclic nucleotide phosphodiesterase, catalytic domain"/>
    <property type="match status" value="1"/>
</dbReference>
<dbReference type="KEGG" id="tan:TA02890"/>
<dbReference type="AlphaFoldDB" id="Q4UHJ6"/>
<evidence type="ECO:0000256" key="6">
    <source>
        <dbReference type="RuleBase" id="RU363067"/>
    </source>
</evidence>
<evidence type="ECO:0000313" key="10">
    <source>
        <dbReference type="Proteomes" id="UP000001950"/>
    </source>
</evidence>
<keyword evidence="10" id="KW-1185">Reference proteome</keyword>
<keyword evidence="2 6" id="KW-0378">Hydrolase</keyword>
<feature type="binding site" evidence="4">
    <location>
        <position position="211"/>
    </location>
    <ligand>
        <name>AMP</name>
        <dbReference type="ChEBI" id="CHEBI:456215"/>
    </ligand>
</feature>
<gene>
    <name evidence="9" type="ORF">TA02890</name>
</gene>
<dbReference type="GeneID" id="3864423"/>
<feature type="binding site" evidence="5">
    <location>
        <position position="174"/>
    </location>
    <ligand>
        <name>Zn(2+)</name>
        <dbReference type="ChEBI" id="CHEBI:29105"/>
        <label>1</label>
    </ligand>
</feature>
<keyword evidence="1 5" id="KW-0479">Metal-binding</keyword>
<dbReference type="Pfam" id="PF00233">
    <property type="entry name" value="PDEase_I"/>
    <property type="match status" value="1"/>
</dbReference>
<dbReference type="GO" id="GO:0007165">
    <property type="term" value="P:signal transduction"/>
    <property type="evidence" value="ECO:0007669"/>
    <property type="project" value="InterPro"/>
</dbReference>
<dbReference type="EC" id="3.1.4.-" evidence="6"/>
<evidence type="ECO:0000256" key="3">
    <source>
        <dbReference type="PIRSR" id="PIRSR623088-1"/>
    </source>
</evidence>
<dbReference type="PROSITE" id="PS00126">
    <property type="entry name" value="PDEASE_I_1"/>
    <property type="match status" value="1"/>
</dbReference>
<feature type="domain" description="PDEase" evidence="8">
    <location>
        <begin position="89"/>
        <end position="419"/>
    </location>
</feature>
<dbReference type="eggNOG" id="KOG1229">
    <property type="taxonomic scope" value="Eukaryota"/>
</dbReference>
<sequence length="444" mass="51249">MEKDHVSKCISEIENYLKQTNANENVINSFNTLKNIIVNSKLNLSVVKLLLSKLNNSSPSLQAVNPSIFKPESSPKETMTPENRGWTIGKSRRRNKLSNENEYIKQIGLNWHLDLLELSNYPTVLEAGPIVVVGKHLLQRVGDLIHPNFNTNLLPILQNLQQHYLANPYHNALHAATVGHMSKLLSNIVTTKRKLDPYEEFAFIISSLGHDVGHPGKTNNYLSNTNNVLSMIYNDSSTLENYHCSLLFYIMRNNSSFYGLIPKHVWSSLRKRIIQLILSTDMANHFLHIDNVKEKRMAGTFDIKNDDDYWLLLVLCIKAADIGHNFLPWVDHLPWTQVLFEEFYKQGDEEKMQSIPPLLFFDRNESNNIPNLQLEFFNTMTQPLLNELNYFDESNFINEILSKNSNDNSNNWKKYDNKTIHEILNELENNNVNHEIPDAFINTS</sequence>
<dbReference type="InterPro" id="IPR023174">
    <property type="entry name" value="PDEase_CS"/>
</dbReference>
<feature type="binding site" evidence="5">
    <location>
        <position position="211"/>
    </location>
    <ligand>
        <name>Zn(2+)</name>
        <dbReference type="ChEBI" id="CHEBI:29105"/>
        <label>1</label>
    </ligand>
</feature>
<dbReference type="STRING" id="5874.Q4UHJ6"/>
<feature type="binding site" evidence="5">
    <location>
        <position position="321"/>
    </location>
    <ligand>
        <name>Zn(2+)</name>
        <dbReference type="ChEBI" id="CHEBI:29105"/>
        <label>1</label>
    </ligand>
</feature>
<dbReference type="Proteomes" id="UP000001950">
    <property type="component" value="Chromosome 1"/>
</dbReference>
<evidence type="ECO:0000256" key="5">
    <source>
        <dbReference type="PIRSR" id="PIRSR623088-3"/>
    </source>
</evidence>
<feature type="active site" description="Proton donor" evidence="3">
    <location>
        <position position="170"/>
    </location>
</feature>
<dbReference type="GO" id="GO:0046872">
    <property type="term" value="F:metal ion binding"/>
    <property type="evidence" value="ECO:0007669"/>
    <property type="project" value="UniProtKB-KW"/>
</dbReference>
<dbReference type="InterPro" id="IPR036971">
    <property type="entry name" value="PDEase_catalytic_dom_sf"/>
</dbReference>
<feature type="binding site" evidence="5">
    <location>
        <position position="210"/>
    </location>
    <ligand>
        <name>Zn(2+)</name>
        <dbReference type="ChEBI" id="CHEBI:29105"/>
        <label>1</label>
    </ligand>
</feature>
<dbReference type="OrthoDB" id="546632at2759"/>
<dbReference type="SMART" id="SM00471">
    <property type="entry name" value="HDc"/>
    <property type="match status" value="1"/>
</dbReference>
<accession>Q4UHJ6</accession>
<name>Q4UHJ6_THEAN</name>
<protein>
    <recommendedName>
        <fullName evidence="6">Phosphodiesterase</fullName>
        <ecNumber evidence="6">3.1.4.-</ecNumber>
    </recommendedName>
</protein>
<dbReference type="PANTHER" id="PTHR11347">
    <property type="entry name" value="CYCLIC NUCLEOTIDE PHOSPHODIESTERASE"/>
    <property type="match status" value="1"/>
</dbReference>
<dbReference type="CDD" id="cd00077">
    <property type="entry name" value="HDc"/>
    <property type="match status" value="1"/>
</dbReference>
<reference evidence="9 10" key="1">
    <citation type="journal article" date="2005" name="Science">
        <title>Genome of the host-cell transforming parasite Theileria annulata compared with T. parva.</title>
        <authorList>
            <person name="Pain A."/>
            <person name="Renauld H."/>
            <person name="Berriman M."/>
            <person name="Murphy L."/>
            <person name="Yeats C.A."/>
            <person name="Weir W."/>
            <person name="Kerhornou A."/>
            <person name="Aslett M."/>
            <person name="Bishop R."/>
            <person name="Bouchier C."/>
            <person name="Cochet M."/>
            <person name="Coulson R.M.R."/>
            <person name="Cronin A."/>
            <person name="de Villiers E.P."/>
            <person name="Fraser A."/>
            <person name="Fosker N."/>
            <person name="Gardner M."/>
            <person name="Goble A."/>
            <person name="Griffiths-Jones S."/>
            <person name="Harris D.E."/>
            <person name="Katzer F."/>
            <person name="Larke N."/>
            <person name="Lord A."/>
            <person name="Maser P."/>
            <person name="McKellar S."/>
            <person name="Mooney P."/>
            <person name="Morton F."/>
            <person name="Nene V."/>
            <person name="O'Neil S."/>
            <person name="Price C."/>
            <person name="Quail M.A."/>
            <person name="Rabbinowitsch E."/>
            <person name="Rawlings N.D."/>
            <person name="Rutter S."/>
            <person name="Saunders D."/>
            <person name="Seeger K."/>
            <person name="Shah T."/>
            <person name="Squares R."/>
            <person name="Squares S."/>
            <person name="Tivey A."/>
            <person name="Walker A.R."/>
            <person name="Woodward J."/>
            <person name="Dobbelaere D.A.E."/>
            <person name="Langsley G."/>
            <person name="Rajandream M.A."/>
            <person name="McKeever D."/>
            <person name="Shiels B."/>
            <person name="Tait A."/>
            <person name="Barrell B.G."/>
            <person name="Hall N."/>
        </authorList>
    </citation>
    <scope>NUCLEOTIDE SEQUENCE [LARGE SCALE GENOMIC DNA]</scope>
    <source>
        <strain evidence="10">Ankara</strain>
    </source>
</reference>
<dbReference type="InterPro" id="IPR003607">
    <property type="entry name" value="HD/PDEase_dom"/>
</dbReference>
<dbReference type="OMA" id="PYEEFAF"/>
<dbReference type="VEuPathDB" id="PiroplasmaDB:TA02890"/>
<evidence type="ECO:0000259" key="8">
    <source>
        <dbReference type="PROSITE" id="PS51845"/>
    </source>
</evidence>
<dbReference type="PROSITE" id="PS51845">
    <property type="entry name" value="PDEASE_I_2"/>
    <property type="match status" value="1"/>
</dbReference>
<feature type="region of interest" description="Disordered" evidence="7">
    <location>
        <begin position="65"/>
        <end position="92"/>
    </location>
</feature>
<organism evidence="9 10">
    <name type="scientific">Theileria annulata</name>
    <dbReference type="NCBI Taxonomy" id="5874"/>
    <lineage>
        <taxon>Eukaryota</taxon>
        <taxon>Sar</taxon>
        <taxon>Alveolata</taxon>
        <taxon>Apicomplexa</taxon>
        <taxon>Aconoidasida</taxon>
        <taxon>Piroplasmida</taxon>
        <taxon>Theileriidae</taxon>
        <taxon>Theileria</taxon>
    </lineage>
</organism>
<feature type="binding site" evidence="5">
    <location>
        <position position="211"/>
    </location>
    <ligand>
        <name>Zn(2+)</name>
        <dbReference type="ChEBI" id="CHEBI:29105"/>
        <label>2</label>
    </ligand>
</feature>
<feature type="binding site" evidence="4">
    <location>
        <position position="321"/>
    </location>
    <ligand>
        <name>AMP</name>
        <dbReference type="ChEBI" id="CHEBI:456215"/>
    </ligand>
</feature>
<evidence type="ECO:0000256" key="7">
    <source>
        <dbReference type="SAM" id="MobiDB-lite"/>
    </source>
</evidence>